<dbReference type="AlphaFoldDB" id="A0A914CNK1"/>
<evidence type="ECO:0000313" key="1">
    <source>
        <dbReference type="Proteomes" id="UP000887540"/>
    </source>
</evidence>
<sequence>MATSSDMDIDTDSLLRNKASQENNAQNGEWMALDDNVRRRGIMLDLTKEGADANTPFEIDAEQTFDMTTKKTRAHLFIHEWTVRFDAVLNGRLCMINFNMTIRTNHPEFELDPVQLLIDGNSTWKNPKTTTG</sequence>
<evidence type="ECO:0000313" key="2">
    <source>
        <dbReference type="WBParaSite" id="ACRNAN_scaffold12735.g19635.t1"/>
    </source>
</evidence>
<dbReference type="WBParaSite" id="ACRNAN_scaffold12735.g19635.t1">
    <property type="protein sequence ID" value="ACRNAN_scaffold12735.g19635.t1"/>
    <property type="gene ID" value="ACRNAN_scaffold12735.g19635"/>
</dbReference>
<dbReference type="Proteomes" id="UP000887540">
    <property type="component" value="Unplaced"/>
</dbReference>
<proteinExistence type="predicted"/>
<keyword evidence="1" id="KW-1185">Reference proteome</keyword>
<accession>A0A914CNK1</accession>
<organism evidence="1 2">
    <name type="scientific">Acrobeloides nanus</name>
    <dbReference type="NCBI Taxonomy" id="290746"/>
    <lineage>
        <taxon>Eukaryota</taxon>
        <taxon>Metazoa</taxon>
        <taxon>Ecdysozoa</taxon>
        <taxon>Nematoda</taxon>
        <taxon>Chromadorea</taxon>
        <taxon>Rhabditida</taxon>
        <taxon>Tylenchina</taxon>
        <taxon>Cephalobomorpha</taxon>
        <taxon>Cephaloboidea</taxon>
        <taxon>Cephalobidae</taxon>
        <taxon>Acrobeloides</taxon>
    </lineage>
</organism>
<name>A0A914CNK1_9BILA</name>
<protein>
    <submittedName>
        <fullName evidence="2">Uncharacterized protein</fullName>
    </submittedName>
</protein>
<reference evidence="2" key="1">
    <citation type="submission" date="2022-11" db="UniProtKB">
        <authorList>
            <consortium name="WormBaseParasite"/>
        </authorList>
    </citation>
    <scope>IDENTIFICATION</scope>
</reference>